<evidence type="ECO:0000313" key="3">
    <source>
        <dbReference type="Proteomes" id="UP000294850"/>
    </source>
</evidence>
<reference evidence="2 3" key="1">
    <citation type="submission" date="2019-03" db="EMBL/GenBank/DDBJ databases">
        <title>Dyadobacter AR-3-6 sp. nov., isolated from arctic soil.</title>
        <authorList>
            <person name="Chaudhary D.K."/>
        </authorList>
    </citation>
    <scope>NUCLEOTIDE SEQUENCE [LARGE SCALE GENOMIC DNA]</scope>
    <source>
        <strain evidence="2 3">AR-3-6</strain>
    </source>
</reference>
<evidence type="ECO:0000313" key="2">
    <source>
        <dbReference type="EMBL" id="TDE17717.1"/>
    </source>
</evidence>
<dbReference type="EMBL" id="SMFL01000002">
    <property type="protein sequence ID" value="TDE17717.1"/>
    <property type="molecule type" value="Genomic_DNA"/>
</dbReference>
<dbReference type="InterPro" id="IPR006350">
    <property type="entry name" value="Intron_endoG1"/>
</dbReference>
<dbReference type="Proteomes" id="UP000294850">
    <property type="component" value="Unassembled WGS sequence"/>
</dbReference>
<dbReference type="AlphaFoldDB" id="A0A4R5DV65"/>
<dbReference type="NCBIfam" id="TIGR01453">
    <property type="entry name" value="grpIintron_endo"/>
    <property type="match status" value="1"/>
</dbReference>
<dbReference type="GO" id="GO:0004519">
    <property type="term" value="F:endonuclease activity"/>
    <property type="evidence" value="ECO:0007669"/>
    <property type="project" value="InterPro"/>
</dbReference>
<name>A0A4R5DV65_9BACT</name>
<organism evidence="2 3">
    <name type="scientific">Dyadobacter psychrotolerans</name>
    <dbReference type="NCBI Taxonomy" id="2541721"/>
    <lineage>
        <taxon>Bacteria</taxon>
        <taxon>Pseudomonadati</taxon>
        <taxon>Bacteroidota</taxon>
        <taxon>Cytophagia</taxon>
        <taxon>Cytophagales</taxon>
        <taxon>Spirosomataceae</taxon>
        <taxon>Dyadobacter</taxon>
    </lineage>
</organism>
<evidence type="ECO:0000259" key="1">
    <source>
        <dbReference type="SMART" id="SM00496"/>
    </source>
</evidence>
<feature type="domain" description="Nuclease associated modular" evidence="1">
    <location>
        <begin position="147"/>
        <end position="163"/>
    </location>
</feature>
<proteinExistence type="predicted"/>
<dbReference type="GO" id="GO:0003677">
    <property type="term" value="F:DNA binding"/>
    <property type="evidence" value="ECO:0007669"/>
    <property type="project" value="InterPro"/>
</dbReference>
<comment type="caution">
    <text evidence="2">The sequence shown here is derived from an EMBL/GenBank/DDBJ whole genome shotgun (WGS) entry which is preliminary data.</text>
</comment>
<dbReference type="Pfam" id="PF07460">
    <property type="entry name" value="NUMOD3"/>
    <property type="match status" value="3"/>
</dbReference>
<dbReference type="SMART" id="SM00496">
    <property type="entry name" value="IENR2"/>
    <property type="match status" value="3"/>
</dbReference>
<gene>
    <name evidence="2" type="ORF">E0F88_07450</name>
</gene>
<feature type="domain" description="Nuclease associated modular" evidence="1">
    <location>
        <begin position="120"/>
        <end position="136"/>
    </location>
</feature>
<protein>
    <recommendedName>
        <fullName evidence="1">Nuclease associated modular domain-containing protein</fullName>
    </recommendedName>
</protein>
<feature type="domain" description="Nuclease associated modular" evidence="1">
    <location>
        <begin position="84"/>
        <end position="100"/>
    </location>
</feature>
<dbReference type="SUPFAM" id="SSF64496">
    <property type="entry name" value="DNA-binding domain of intron-encoded endonucleases"/>
    <property type="match status" value="1"/>
</dbReference>
<accession>A0A4R5DV65</accession>
<sequence length="251" mass="28961">MKNGRAYVGSHCKPVFNKNYWGGGDNIKKAIKIYGRDNFKRKVLYWADTYEELLLKETHYITMLFDKIGAQAYNIARDAVAAMRGRKHSESTKLLYSQTRMGENNSMFGVSMSGAKNGMYGKNHTEKTKKIISEKLSLNRGEDHGNYGKVRSKYTINKISSSKKGKITPQSPDDTFNVIHSEKRMFYIDCPSYIQNIISSYRAGVWQKQKTVISNINRVCEYFDCHQFYDTLLEMYAPNKDYYKNTVGCQT</sequence>
<keyword evidence="3" id="KW-1185">Reference proteome</keyword>
<dbReference type="InterPro" id="IPR003611">
    <property type="entry name" value="NUMOD3"/>
</dbReference>